<dbReference type="PROSITE" id="PS50011">
    <property type="entry name" value="PROTEIN_KINASE_DOM"/>
    <property type="match status" value="1"/>
</dbReference>
<evidence type="ECO:0000256" key="3">
    <source>
        <dbReference type="ARBA" id="ARBA00022679"/>
    </source>
</evidence>
<comment type="catalytic activity">
    <reaction evidence="8">
        <text>L-seryl-[protein] + ATP = O-phospho-L-seryl-[protein] + ADP + H(+)</text>
        <dbReference type="Rhea" id="RHEA:17989"/>
        <dbReference type="Rhea" id="RHEA-COMP:9863"/>
        <dbReference type="Rhea" id="RHEA-COMP:11604"/>
        <dbReference type="ChEBI" id="CHEBI:15378"/>
        <dbReference type="ChEBI" id="CHEBI:29999"/>
        <dbReference type="ChEBI" id="CHEBI:30616"/>
        <dbReference type="ChEBI" id="CHEBI:83421"/>
        <dbReference type="ChEBI" id="CHEBI:456216"/>
        <dbReference type="EC" id="2.7.11.1"/>
    </reaction>
</comment>
<dbReference type="InterPro" id="IPR000719">
    <property type="entry name" value="Prot_kinase_dom"/>
</dbReference>
<sequence length="396" mass="44951">MEDILKTDFGVYMILKCSDKGDLFNSDYTVWDTQKKEDGARQILDGLRYLHTKGIFHRDIKPSNILIFSRHRLNLRICDFELATRRRFSNETAGSRAWAAPEVYLEPEDSDKIRSYECHRLDVWSFGVLLLSFFQDPRNFRVVDYNDIDRFQSYHERLADAATPYHAWRGVFHLIQKTLVMEPNKRQDIVWCWDYLKGLDAEDDLDQISTSKTSILTEIDITPPTIVLQSPSNYPGTDGSQSQIPAHALTPAAACTKTTAASQSPNATHQVPTRSSSCAPTVSLHSDLSFDDTFSKATHTEQAPGPLPGEQEIPAMELNESNSSGLGPFVDAGSMTLRKLKSYNHMEYLDELAQFISSDTNSTKRKQIRRKTPKVANKDMKEFEDELASICDQSKH</sequence>
<dbReference type="InterPro" id="IPR011009">
    <property type="entry name" value="Kinase-like_dom_sf"/>
</dbReference>
<dbReference type="GO" id="GO:0005524">
    <property type="term" value="F:ATP binding"/>
    <property type="evidence" value="ECO:0007669"/>
    <property type="project" value="UniProtKB-KW"/>
</dbReference>
<dbReference type="AlphaFoldDB" id="A0A436ZXT9"/>
<keyword evidence="12" id="KW-1185">Reference proteome</keyword>
<keyword evidence="6" id="KW-0067">ATP-binding</keyword>
<keyword evidence="5" id="KW-0418">Kinase</keyword>
<dbReference type="SUPFAM" id="SSF56112">
    <property type="entry name" value="Protein kinase-like (PK-like)"/>
    <property type="match status" value="1"/>
</dbReference>
<evidence type="ECO:0000256" key="7">
    <source>
        <dbReference type="ARBA" id="ARBA00047899"/>
    </source>
</evidence>
<dbReference type="GO" id="GO:0004674">
    <property type="term" value="F:protein serine/threonine kinase activity"/>
    <property type="evidence" value="ECO:0007669"/>
    <property type="project" value="UniProtKB-KW"/>
</dbReference>
<keyword evidence="2" id="KW-0723">Serine/threonine-protein kinase</keyword>
<dbReference type="EC" id="2.7.11.1" evidence="1"/>
<evidence type="ECO:0000256" key="9">
    <source>
        <dbReference type="SAM" id="MobiDB-lite"/>
    </source>
</evidence>
<evidence type="ECO:0000256" key="6">
    <source>
        <dbReference type="ARBA" id="ARBA00022840"/>
    </source>
</evidence>
<evidence type="ECO:0000313" key="11">
    <source>
        <dbReference type="EMBL" id="RVD83794.1"/>
    </source>
</evidence>
<feature type="region of interest" description="Disordered" evidence="9">
    <location>
        <begin position="260"/>
        <end position="279"/>
    </location>
</feature>
<comment type="caution">
    <text evidence="11">The sequence shown here is derived from an EMBL/GenBank/DDBJ whole genome shotgun (WGS) entry which is preliminary data.</text>
</comment>
<accession>A0A436ZXT9</accession>
<reference evidence="11 12" key="1">
    <citation type="submission" date="2019-01" db="EMBL/GenBank/DDBJ databases">
        <title>Intercellular communication is required for trap formation in the nematode-trapping fungus Duddingtonia flagrans.</title>
        <authorList>
            <person name="Youssar L."/>
            <person name="Wernet V."/>
            <person name="Hensel N."/>
            <person name="Hildebrandt H.-G."/>
            <person name="Fischer R."/>
        </authorList>
    </citation>
    <scope>NUCLEOTIDE SEQUENCE [LARGE SCALE GENOMIC DNA]</scope>
    <source>
        <strain evidence="11 12">CBS H-5679</strain>
    </source>
</reference>
<dbReference type="RefSeq" id="XP_067489338.1">
    <property type="nucleotide sequence ID" value="XM_067634849.1"/>
</dbReference>
<dbReference type="EMBL" id="SAEB01000007">
    <property type="protein sequence ID" value="RVD83794.1"/>
    <property type="molecule type" value="Genomic_DNA"/>
</dbReference>
<dbReference type="SMART" id="SM00220">
    <property type="entry name" value="S_TKc"/>
    <property type="match status" value="1"/>
</dbReference>
<dbReference type="OrthoDB" id="4062651at2759"/>
<proteinExistence type="predicted"/>
<dbReference type="PROSITE" id="PS00108">
    <property type="entry name" value="PROTEIN_KINASE_ST"/>
    <property type="match status" value="1"/>
</dbReference>
<feature type="domain" description="Protein kinase" evidence="10">
    <location>
        <begin position="1"/>
        <end position="196"/>
    </location>
</feature>
<dbReference type="GeneID" id="93587882"/>
<dbReference type="Pfam" id="PF00069">
    <property type="entry name" value="Pkinase"/>
    <property type="match status" value="1"/>
</dbReference>
<evidence type="ECO:0000256" key="4">
    <source>
        <dbReference type="ARBA" id="ARBA00022741"/>
    </source>
</evidence>
<dbReference type="InterPro" id="IPR008271">
    <property type="entry name" value="Ser/Thr_kinase_AS"/>
</dbReference>
<feature type="compositionally biased region" description="Polar residues" evidence="9">
    <location>
        <begin position="262"/>
        <end position="279"/>
    </location>
</feature>
<evidence type="ECO:0000313" key="12">
    <source>
        <dbReference type="Proteomes" id="UP000283090"/>
    </source>
</evidence>
<dbReference type="VEuPathDB" id="FungiDB:DFL_005571"/>
<keyword evidence="4" id="KW-0547">Nucleotide-binding</keyword>
<dbReference type="STRING" id="97331.A0A436ZXT9"/>
<dbReference type="Proteomes" id="UP000283090">
    <property type="component" value="Unassembled WGS sequence"/>
</dbReference>
<dbReference type="PANTHER" id="PTHR24343">
    <property type="entry name" value="SERINE/THREONINE KINASE"/>
    <property type="match status" value="1"/>
</dbReference>
<evidence type="ECO:0000256" key="2">
    <source>
        <dbReference type="ARBA" id="ARBA00022527"/>
    </source>
</evidence>
<organism evidence="11 12">
    <name type="scientific">Arthrobotrys flagrans</name>
    <name type="common">Nematode-trapping fungus</name>
    <name type="synonym">Trichothecium flagrans</name>
    <dbReference type="NCBI Taxonomy" id="97331"/>
    <lineage>
        <taxon>Eukaryota</taxon>
        <taxon>Fungi</taxon>
        <taxon>Dikarya</taxon>
        <taxon>Ascomycota</taxon>
        <taxon>Pezizomycotina</taxon>
        <taxon>Orbiliomycetes</taxon>
        <taxon>Orbiliales</taxon>
        <taxon>Orbiliaceae</taxon>
        <taxon>Arthrobotrys</taxon>
    </lineage>
</organism>
<evidence type="ECO:0000256" key="8">
    <source>
        <dbReference type="ARBA" id="ARBA00048679"/>
    </source>
</evidence>
<dbReference type="Gene3D" id="1.10.510.10">
    <property type="entry name" value="Transferase(Phosphotransferase) domain 1"/>
    <property type="match status" value="1"/>
</dbReference>
<evidence type="ECO:0000256" key="5">
    <source>
        <dbReference type="ARBA" id="ARBA00022777"/>
    </source>
</evidence>
<comment type="catalytic activity">
    <reaction evidence="7">
        <text>L-threonyl-[protein] + ATP = O-phospho-L-threonyl-[protein] + ADP + H(+)</text>
        <dbReference type="Rhea" id="RHEA:46608"/>
        <dbReference type="Rhea" id="RHEA-COMP:11060"/>
        <dbReference type="Rhea" id="RHEA-COMP:11605"/>
        <dbReference type="ChEBI" id="CHEBI:15378"/>
        <dbReference type="ChEBI" id="CHEBI:30013"/>
        <dbReference type="ChEBI" id="CHEBI:30616"/>
        <dbReference type="ChEBI" id="CHEBI:61977"/>
        <dbReference type="ChEBI" id="CHEBI:456216"/>
        <dbReference type="EC" id="2.7.11.1"/>
    </reaction>
</comment>
<gene>
    <name evidence="11" type="ORF">DFL_005571</name>
</gene>
<evidence type="ECO:0000256" key="1">
    <source>
        <dbReference type="ARBA" id="ARBA00012513"/>
    </source>
</evidence>
<protein>
    <recommendedName>
        <fullName evidence="1">non-specific serine/threonine protein kinase</fullName>
        <ecNumber evidence="1">2.7.11.1</ecNumber>
    </recommendedName>
</protein>
<evidence type="ECO:0000259" key="10">
    <source>
        <dbReference type="PROSITE" id="PS50011"/>
    </source>
</evidence>
<name>A0A436ZXT9_ARTFL</name>
<keyword evidence="3" id="KW-0808">Transferase</keyword>